<dbReference type="Gene3D" id="3.40.50.1820">
    <property type="entry name" value="alpha/beta hydrolase"/>
    <property type="match status" value="1"/>
</dbReference>
<accession>A0A814SHI6</accession>
<feature type="chain" id="PRO_5035602757" description="Carboxylesterase type B domain-containing protein" evidence="1">
    <location>
        <begin position="23"/>
        <end position="555"/>
    </location>
</feature>
<name>A0A814SHI6_9BILA</name>
<evidence type="ECO:0000256" key="1">
    <source>
        <dbReference type="SAM" id="SignalP"/>
    </source>
</evidence>
<feature type="signal peptide" evidence="1">
    <location>
        <begin position="1"/>
        <end position="22"/>
    </location>
</feature>
<protein>
    <recommendedName>
        <fullName evidence="2">Carboxylesterase type B domain-containing protein</fullName>
    </recommendedName>
</protein>
<evidence type="ECO:0000313" key="3">
    <source>
        <dbReference type="EMBL" id="CAF1146103.1"/>
    </source>
</evidence>
<dbReference type="Pfam" id="PF00135">
    <property type="entry name" value="COesterase"/>
    <property type="match status" value="1"/>
</dbReference>
<dbReference type="InterPro" id="IPR050309">
    <property type="entry name" value="Type-B_Carboxylest/Lipase"/>
</dbReference>
<comment type="caution">
    <text evidence="3">The sequence shown here is derived from an EMBL/GenBank/DDBJ whole genome shotgun (WGS) entry which is preliminary data.</text>
</comment>
<dbReference type="Proteomes" id="UP000663836">
    <property type="component" value="Unassembled WGS sequence"/>
</dbReference>
<dbReference type="Proteomes" id="UP000663864">
    <property type="component" value="Unassembled WGS sequence"/>
</dbReference>
<dbReference type="PANTHER" id="PTHR11559">
    <property type="entry name" value="CARBOXYLESTERASE"/>
    <property type="match status" value="1"/>
</dbReference>
<dbReference type="InterPro" id="IPR029058">
    <property type="entry name" value="AB_hydrolase_fold"/>
</dbReference>
<dbReference type="AlphaFoldDB" id="A0A814SHI6"/>
<gene>
    <name evidence="4" type="ORF">JBS370_LOCUS28121</name>
    <name evidence="3" type="ORF">ZHD862_LOCUS19911</name>
</gene>
<sequence length="555" mass="63205">MNMTYFRLSSHILLLIVVITTSANVGLRTQQGIIYGRQTQSSIEYLGIQYAKVVRWKPPIDLSEEIFPNASFQATSFGPCCPQPKTDTYIPKQDEQCLYLNIYKPIVQSNDSLLPVFIWIHGGAHKIGCSSQSIPLIYNGTNMIANSPPDQPVIIITINYRLGILADMFLKELIEEDPEWPTAGNYMYLDMLSALRWINKNIRDYGGDPNNVSLFGQSAGGLSVTDLGAVKGSTGLYRTAISQSGLDSPGTYSSYYNMTTALNCSNSIVQRLNCTNEDKQKVLSCIRNSSIENLFQIYSDRYTRPIIDNYFFPLYPPLAIQNGQYNNISLIMGNNDYDLSVCLDHPDMNYTDAIELISQSVEHKWIPAIVDYYHLKNCSANRTTNNTRCCNIVLSIAIDKFFDCDIRRLFNAFYLKYGPQYEQNKLFSYHLNCYPQCPIVPEMGICRHSAELPFVFGTISDFHSQELFNCTWDNSTRVFSNEIISHWINIATTGRPLNQWPSYDPSSPRHFHITPDRGFVAEIWNRNCSFYDEMEAEGVGKIFGNNHYIIKELPK</sequence>
<dbReference type="EMBL" id="CAJNOT010001104">
    <property type="protein sequence ID" value="CAF1146103.1"/>
    <property type="molecule type" value="Genomic_DNA"/>
</dbReference>
<proteinExistence type="predicted"/>
<reference evidence="3" key="1">
    <citation type="submission" date="2021-02" db="EMBL/GenBank/DDBJ databases">
        <authorList>
            <person name="Nowell W R."/>
        </authorList>
    </citation>
    <scope>NUCLEOTIDE SEQUENCE</scope>
</reference>
<evidence type="ECO:0000259" key="2">
    <source>
        <dbReference type="Pfam" id="PF00135"/>
    </source>
</evidence>
<feature type="domain" description="Carboxylesterase type B" evidence="2">
    <location>
        <begin position="27"/>
        <end position="517"/>
    </location>
</feature>
<evidence type="ECO:0000313" key="4">
    <source>
        <dbReference type="EMBL" id="CAF4034049.1"/>
    </source>
</evidence>
<dbReference type="InterPro" id="IPR002018">
    <property type="entry name" value="CarbesteraseB"/>
</dbReference>
<evidence type="ECO:0000313" key="5">
    <source>
        <dbReference type="Proteomes" id="UP000663864"/>
    </source>
</evidence>
<dbReference type="EMBL" id="CAJOBD010005530">
    <property type="protein sequence ID" value="CAF4034049.1"/>
    <property type="molecule type" value="Genomic_DNA"/>
</dbReference>
<organism evidence="3 5">
    <name type="scientific">Rotaria sordida</name>
    <dbReference type="NCBI Taxonomy" id="392033"/>
    <lineage>
        <taxon>Eukaryota</taxon>
        <taxon>Metazoa</taxon>
        <taxon>Spiralia</taxon>
        <taxon>Gnathifera</taxon>
        <taxon>Rotifera</taxon>
        <taxon>Eurotatoria</taxon>
        <taxon>Bdelloidea</taxon>
        <taxon>Philodinida</taxon>
        <taxon>Philodinidae</taxon>
        <taxon>Rotaria</taxon>
    </lineage>
</organism>
<keyword evidence="1" id="KW-0732">Signal</keyword>
<dbReference type="SUPFAM" id="SSF53474">
    <property type="entry name" value="alpha/beta-Hydrolases"/>
    <property type="match status" value="1"/>
</dbReference>